<protein>
    <submittedName>
        <fullName evidence="2">Uncharacterized protein</fullName>
    </submittedName>
</protein>
<accession>G7E5G8</accession>
<dbReference type="RefSeq" id="XP_014569376.1">
    <property type="nucleotide sequence ID" value="XM_014713890.1"/>
</dbReference>
<sequence>MSASSSCSTSSLDSSQSSDAASRAPHRTNEPNLSSGTSHLRKRILSSVPALLLELYKPAFEADETTICATRKDIDELSDKGSLSTISRNLRSIETCSLRRLGDSSRYDDLMERKRALRADFSQKLDVETIRFSTEIEELAQRHVKDAQSIEKRLTQEAKPSKNDYAYRQQLMSLLQL</sequence>
<evidence type="ECO:0000256" key="1">
    <source>
        <dbReference type="SAM" id="MobiDB-lite"/>
    </source>
</evidence>
<evidence type="ECO:0000313" key="2">
    <source>
        <dbReference type="EMBL" id="GAA98078.1"/>
    </source>
</evidence>
<dbReference type="Proteomes" id="UP000009131">
    <property type="component" value="Unassembled WGS sequence"/>
</dbReference>
<feature type="region of interest" description="Disordered" evidence="1">
    <location>
        <begin position="1"/>
        <end position="39"/>
    </location>
</feature>
<feature type="compositionally biased region" description="Low complexity" evidence="1">
    <location>
        <begin position="1"/>
        <end position="23"/>
    </location>
</feature>
<evidence type="ECO:0000313" key="3">
    <source>
        <dbReference type="Proteomes" id="UP000009131"/>
    </source>
</evidence>
<comment type="caution">
    <text evidence="2">The sequence shown here is derived from an EMBL/GenBank/DDBJ whole genome shotgun (WGS) entry which is preliminary data.</text>
</comment>
<organism evidence="2 3">
    <name type="scientific">Mixia osmundae (strain CBS 9802 / IAM 14324 / JCM 22182 / KY 12970)</name>
    <dbReference type="NCBI Taxonomy" id="764103"/>
    <lineage>
        <taxon>Eukaryota</taxon>
        <taxon>Fungi</taxon>
        <taxon>Dikarya</taxon>
        <taxon>Basidiomycota</taxon>
        <taxon>Pucciniomycotina</taxon>
        <taxon>Mixiomycetes</taxon>
        <taxon>Mixiales</taxon>
        <taxon>Mixiaceae</taxon>
        <taxon>Mixia</taxon>
    </lineage>
</organism>
<gene>
    <name evidence="2" type="primary">Mo04760</name>
    <name evidence="2" type="ORF">E5Q_04760</name>
</gene>
<proteinExistence type="predicted"/>
<dbReference type="InParanoid" id="G7E5G8"/>
<name>G7E5G8_MIXOS</name>
<reference evidence="2 3" key="2">
    <citation type="journal article" date="2012" name="Open Biol.">
        <title>Characteristics of nucleosomes and linker DNA regions on the genome of the basidiomycete Mixia osmundae revealed by mono- and dinucleosome mapping.</title>
        <authorList>
            <person name="Nishida H."/>
            <person name="Kondo S."/>
            <person name="Matsumoto T."/>
            <person name="Suzuki Y."/>
            <person name="Yoshikawa H."/>
            <person name="Taylor T.D."/>
            <person name="Sugiyama J."/>
        </authorList>
    </citation>
    <scope>NUCLEOTIDE SEQUENCE [LARGE SCALE GENOMIC DNA]</scope>
    <source>
        <strain evidence="3">CBS 9802 / IAM 14324 / JCM 22182 / KY 12970</strain>
    </source>
</reference>
<dbReference type="AlphaFoldDB" id="G7E5G8"/>
<reference evidence="2 3" key="1">
    <citation type="journal article" date="2011" name="J. Gen. Appl. Microbiol.">
        <title>Draft genome sequencing of the enigmatic basidiomycete Mixia osmundae.</title>
        <authorList>
            <person name="Nishida H."/>
            <person name="Nagatsuka Y."/>
            <person name="Sugiyama J."/>
        </authorList>
    </citation>
    <scope>NUCLEOTIDE SEQUENCE [LARGE SCALE GENOMIC DNA]</scope>
    <source>
        <strain evidence="3">CBS 9802 / IAM 14324 / JCM 22182 / KY 12970</strain>
    </source>
</reference>
<dbReference type="EMBL" id="BABT02000150">
    <property type="protein sequence ID" value="GAA98078.1"/>
    <property type="molecule type" value="Genomic_DNA"/>
</dbReference>
<keyword evidence="3" id="KW-1185">Reference proteome</keyword>
<dbReference type="HOGENOM" id="CLU_1518244_0_0_1"/>